<organism evidence="1 2">
    <name type="scientific">Mycena belliarum</name>
    <dbReference type="NCBI Taxonomy" id="1033014"/>
    <lineage>
        <taxon>Eukaryota</taxon>
        <taxon>Fungi</taxon>
        <taxon>Dikarya</taxon>
        <taxon>Basidiomycota</taxon>
        <taxon>Agaricomycotina</taxon>
        <taxon>Agaricomycetes</taxon>
        <taxon>Agaricomycetidae</taxon>
        <taxon>Agaricales</taxon>
        <taxon>Marasmiineae</taxon>
        <taxon>Mycenaceae</taxon>
        <taxon>Mycena</taxon>
    </lineage>
</organism>
<protein>
    <submittedName>
        <fullName evidence="1">Uncharacterized protein</fullName>
    </submittedName>
</protein>
<sequence length="279" mass="29319">MHPLIEELNIFTSVGLSNQLEEYFMLISNLSKLPESLSALSICISGLSPKKLLGNLLWGTRATCACTSAALPAFSFCGRMTLASLGAFPERLGRPRAVIAGPPISENFGAASSGRAQLPPDRAYGPLGCSDMGVMRSRRPGSKRCLAVHPLLQTDSIQRTQHPTSSAGAGDPRPAGPLCGVCFSSLAHFAIFGFVGAVGVQCANERSGRDRSQVRALALLLVSGSASPPPPSSRPRRLHTRAAVQPCAPLSSLLVVANWRQPHACKGLTAEGVEQIEAA</sequence>
<dbReference type="AlphaFoldDB" id="A0AAD6TU15"/>
<comment type="caution">
    <text evidence="1">The sequence shown here is derived from an EMBL/GenBank/DDBJ whole genome shotgun (WGS) entry which is preliminary data.</text>
</comment>
<gene>
    <name evidence="1" type="ORF">B0H15DRAFT_804534</name>
</gene>
<dbReference type="EMBL" id="JARJCN010000061">
    <property type="protein sequence ID" value="KAJ7079277.1"/>
    <property type="molecule type" value="Genomic_DNA"/>
</dbReference>
<keyword evidence="2" id="KW-1185">Reference proteome</keyword>
<name>A0AAD6TU15_9AGAR</name>
<accession>A0AAD6TU15</accession>
<reference evidence="1" key="1">
    <citation type="submission" date="2023-03" db="EMBL/GenBank/DDBJ databases">
        <title>Massive genome expansion in bonnet fungi (Mycena s.s.) driven by repeated elements and novel gene families across ecological guilds.</title>
        <authorList>
            <consortium name="Lawrence Berkeley National Laboratory"/>
            <person name="Harder C.B."/>
            <person name="Miyauchi S."/>
            <person name="Viragh M."/>
            <person name="Kuo A."/>
            <person name="Thoen E."/>
            <person name="Andreopoulos B."/>
            <person name="Lu D."/>
            <person name="Skrede I."/>
            <person name="Drula E."/>
            <person name="Henrissat B."/>
            <person name="Morin E."/>
            <person name="Kohler A."/>
            <person name="Barry K."/>
            <person name="LaButti K."/>
            <person name="Morin E."/>
            <person name="Salamov A."/>
            <person name="Lipzen A."/>
            <person name="Mereny Z."/>
            <person name="Hegedus B."/>
            <person name="Baldrian P."/>
            <person name="Stursova M."/>
            <person name="Weitz H."/>
            <person name="Taylor A."/>
            <person name="Grigoriev I.V."/>
            <person name="Nagy L.G."/>
            <person name="Martin F."/>
            <person name="Kauserud H."/>
        </authorList>
    </citation>
    <scope>NUCLEOTIDE SEQUENCE</scope>
    <source>
        <strain evidence="1">CBHHK173m</strain>
    </source>
</reference>
<dbReference type="Proteomes" id="UP001222325">
    <property type="component" value="Unassembled WGS sequence"/>
</dbReference>
<evidence type="ECO:0000313" key="1">
    <source>
        <dbReference type="EMBL" id="KAJ7079277.1"/>
    </source>
</evidence>
<proteinExistence type="predicted"/>
<evidence type="ECO:0000313" key="2">
    <source>
        <dbReference type="Proteomes" id="UP001222325"/>
    </source>
</evidence>